<dbReference type="EC" id="1.4.3.4" evidence="5"/>
<dbReference type="PANTHER" id="PTHR43563">
    <property type="entry name" value="AMINE OXIDASE"/>
    <property type="match status" value="1"/>
</dbReference>
<dbReference type="Pfam" id="PF01593">
    <property type="entry name" value="Amino_oxidase"/>
    <property type="match status" value="1"/>
</dbReference>
<evidence type="ECO:0000256" key="2">
    <source>
        <dbReference type="ARBA" id="ARBA00005995"/>
    </source>
</evidence>
<accession>A0ABX0SVQ6</accession>
<dbReference type="EMBL" id="JAANOU010000001">
    <property type="protein sequence ID" value="NIH80700.1"/>
    <property type="molecule type" value="Genomic_DNA"/>
</dbReference>
<dbReference type="Gene3D" id="3.50.50.60">
    <property type="entry name" value="FAD/NAD(P)-binding domain"/>
    <property type="match status" value="1"/>
</dbReference>
<dbReference type="SUPFAM" id="SSF51905">
    <property type="entry name" value="FAD/NAD(P)-binding domain"/>
    <property type="match status" value="1"/>
</dbReference>
<dbReference type="Proteomes" id="UP000754495">
    <property type="component" value="Unassembled WGS sequence"/>
</dbReference>
<evidence type="ECO:0000259" key="4">
    <source>
        <dbReference type="Pfam" id="PF01593"/>
    </source>
</evidence>
<evidence type="ECO:0000313" key="6">
    <source>
        <dbReference type="Proteomes" id="UP000754495"/>
    </source>
</evidence>
<keyword evidence="6" id="KW-1185">Reference proteome</keyword>
<comment type="similarity">
    <text evidence="2">Belongs to the flavin monoamine oxidase family.</text>
</comment>
<comment type="caution">
    <text evidence="5">The sequence shown here is derived from an EMBL/GenBank/DDBJ whole genome shotgun (WGS) entry which is preliminary data.</text>
</comment>
<organism evidence="5 6">
    <name type="scientific">Amycolatopsis viridis</name>
    <dbReference type="NCBI Taxonomy" id="185678"/>
    <lineage>
        <taxon>Bacteria</taxon>
        <taxon>Bacillati</taxon>
        <taxon>Actinomycetota</taxon>
        <taxon>Actinomycetes</taxon>
        <taxon>Pseudonocardiales</taxon>
        <taxon>Pseudonocardiaceae</taxon>
        <taxon>Amycolatopsis</taxon>
    </lineage>
</organism>
<feature type="domain" description="Amine oxidase" evidence="4">
    <location>
        <begin position="20"/>
        <end position="453"/>
    </location>
</feature>
<dbReference type="SUPFAM" id="SSF54373">
    <property type="entry name" value="FAD-linked reductases, C-terminal domain"/>
    <property type="match status" value="1"/>
</dbReference>
<evidence type="ECO:0000313" key="5">
    <source>
        <dbReference type="EMBL" id="NIH80700.1"/>
    </source>
</evidence>
<dbReference type="PRINTS" id="PR00757">
    <property type="entry name" value="AMINEOXDASEF"/>
</dbReference>
<evidence type="ECO:0000256" key="3">
    <source>
        <dbReference type="ARBA" id="ARBA00023002"/>
    </source>
</evidence>
<dbReference type="InterPro" id="IPR001613">
    <property type="entry name" value="Flavin_amine_oxidase"/>
</dbReference>
<protein>
    <submittedName>
        <fullName evidence="5">Monoamine oxidase</fullName>
        <ecNumber evidence="5">1.4.3.4</ecNumber>
    </submittedName>
</protein>
<dbReference type="InterPro" id="IPR050703">
    <property type="entry name" value="Flavin_MAO"/>
</dbReference>
<dbReference type="InterPro" id="IPR002937">
    <property type="entry name" value="Amino_oxidase"/>
</dbReference>
<dbReference type="PANTHER" id="PTHR43563:SF1">
    <property type="entry name" value="AMINE OXIDASE [FLAVIN-CONTAINING] B"/>
    <property type="match status" value="1"/>
</dbReference>
<gene>
    <name evidence="5" type="ORF">FHX46_003230</name>
</gene>
<proteinExistence type="inferred from homology"/>
<name>A0ABX0SVQ6_9PSEU</name>
<comment type="cofactor">
    <cofactor evidence="1">
        <name>FAD</name>
        <dbReference type="ChEBI" id="CHEBI:57692"/>
    </cofactor>
</comment>
<dbReference type="InterPro" id="IPR036188">
    <property type="entry name" value="FAD/NAD-bd_sf"/>
</dbReference>
<reference evidence="5 6" key="1">
    <citation type="submission" date="2020-03" db="EMBL/GenBank/DDBJ databases">
        <title>Sequencing the genomes of 1000 actinobacteria strains.</title>
        <authorList>
            <person name="Klenk H.-P."/>
        </authorList>
    </citation>
    <scope>NUCLEOTIDE SEQUENCE [LARGE SCALE GENOMIC DNA]</scope>
    <source>
        <strain evidence="5 6">DSM 45668</strain>
    </source>
</reference>
<dbReference type="GO" id="GO:0097621">
    <property type="term" value="F:monoamine oxidase activity"/>
    <property type="evidence" value="ECO:0007669"/>
    <property type="project" value="UniProtKB-EC"/>
</dbReference>
<sequence length="469" mass="49241">MTVTALPSQVPVVVVGAGYAGLSAALTLHDAGVPALVLEAADRVGGRILSQSTSSGVVVDHGGQWVGPTQRHLLGWAERFGCATFPTWDTGAHLELWHDGALRRYTGEGPDGAPGLAEYVAATARLDELARRVDTSDPGSCPDAAAWDAETVESYLSREVACPDARRRLALAVQGVWAVEPREISLLHLLFYTASAGGFDQLMQTRNAAQDARFVAGAQAPALAAARRLGDAVVLGTPVESVDQGGDGVLVHTARGTVRAGRVVVATPPPATAGIRFRPGLPAARARWVQRSVMGDVAKVHVVYAEPFWRNEGLSGIASLYGEDAVGVVFDNSPPDPGPGVLVGFVYGDRLRVWSTLDGPARRAAVLATLTRLFGPRAGEPVEYLEKIWPEDPWAQGGYAANPTPGAWVAHGSSGWRRPCGRIHWAGTETADGWNGYIDGAISSGVRAAGEILAAERIAVTGEGGSHRS</sequence>
<evidence type="ECO:0000256" key="1">
    <source>
        <dbReference type="ARBA" id="ARBA00001974"/>
    </source>
</evidence>
<dbReference type="RefSeq" id="WP_208400163.1">
    <property type="nucleotide sequence ID" value="NZ_JAANOU010000001.1"/>
</dbReference>
<keyword evidence="3 5" id="KW-0560">Oxidoreductase</keyword>